<dbReference type="Proteomes" id="UP000711736">
    <property type="component" value="Unassembled WGS sequence"/>
</dbReference>
<evidence type="ECO:0000313" key="1">
    <source>
        <dbReference type="EMBL" id="MBT1174626.1"/>
    </source>
</evidence>
<proteinExistence type="predicted"/>
<evidence type="ECO:0000313" key="2">
    <source>
        <dbReference type="Proteomes" id="UP000711736"/>
    </source>
</evidence>
<gene>
    <name evidence="1" type="ORF">JS530_03745</name>
</gene>
<name>A0ABS5UV57_9BIFI</name>
<comment type="caution">
    <text evidence="1">The sequence shown here is derived from an EMBL/GenBank/DDBJ whole genome shotgun (WGS) entry which is preliminary data.</text>
</comment>
<organism evidence="1 2">
    <name type="scientific">Bifidobacterium colobi</name>
    <dbReference type="NCBI Taxonomy" id="2809026"/>
    <lineage>
        <taxon>Bacteria</taxon>
        <taxon>Bacillati</taxon>
        <taxon>Actinomycetota</taxon>
        <taxon>Actinomycetes</taxon>
        <taxon>Bifidobacteriales</taxon>
        <taxon>Bifidobacteriaceae</taxon>
        <taxon>Bifidobacterium</taxon>
    </lineage>
</organism>
<keyword evidence="2" id="KW-1185">Reference proteome</keyword>
<sequence length="189" mass="20054">MASALHANPGEREILSTRAWVQGEGTWGTNKLCQVLLTDKNLIVGVEGFLGGIKEMRTYPVSQIIVVNGNAQVRATSEGAAEIDTKQGHLSLHMESRNEAKKFADMLRQLVTTGTVDTSKDEAGFLADMAGQLGGTLKDTFGSFTKELGIGGQLGNKQVSITCSGCGATLNGTKGQTVQCPYCDGMRQL</sequence>
<accession>A0ABS5UV57</accession>
<dbReference type="EMBL" id="JAFEJU010000002">
    <property type="protein sequence ID" value="MBT1174626.1"/>
    <property type="molecule type" value="Genomic_DNA"/>
</dbReference>
<reference evidence="1 2" key="1">
    <citation type="journal article" date="2021" name="Environ. Microbiol.">
        <title>Genetic insights into the dark matter of the mammalian gut microbiota through targeted genome reconstruction.</title>
        <authorList>
            <person name="Lugli G.A."/>
            <person name="Alessandri G."/>
            <person name="Milani C."/>
            <person name="Viappiani A."/>
            <person name="Fontana F."/>
            <person name="Tarracchini C."/>
            <person name="Mancabelli L."/>
            <person name="Argentini C."/>
            <person name="Ruiz L."/>
            <person name="Margolles A."/>
            <person name="van Sinderen D."/>
            <person name="Turroni F."/>
            <person name="Ventura M."/>
        </authorList>
    </citation>
    <scope>NUCLEOTIDE SEQUENCE [LARGE SCALE GENOMIC DNA]</scope>
    <source>
        <strain evidence="1 2">LC6</strain>
    </source>
</reference>
<dbReference type="RefSeq" id="WP_214375864.1">
    <property type="nucleotide sequence ID" value="NZ_JAFEJU010000002.1"/>
</dbReference>
<protein>
    <submittedName>
        <fullName evidence="1">Uncharacterized protein</fullName>
    </submittedName>
</protein>